<comment type="similarity">
    <text evidence="2">Belongs to the AIM23 family.</text>
</comment>
<evidence type="ECO:0000256" key="6">
    <source>
        <dbReference type="SAM" id="MobiDB-lite"/>
    </source>
</evidence>
<keyword evidence="4" id="KW-0809">Transit peptide</keyword>
<comment type="caution">
    <text evidence="7">The sequence shown here is derived from an EMBL/GenBank/DDBJ whole genome shotgun (WGS) entry which is preliminary data.</text>
</comment>
<keyword evidence="8" id="KW-1185">Reference proteome</keyword>
<dbReference type="InterPro" id="IPR029427">
    <property type="entry name" value="AIM23"/>
</dbReference>
<evidence type="ECO:0000313" key="8">
    <source>
        <dbReference type="Proteomes" id="UP000750334"/>
    </source>
</evidence>
<evidence type="ECO:0000313" key="7">
    <source>
        <dbReference type="EMBL" id="KAG0668873.1"/>
    </source>
</evidence>
<dbReference type="GO" id="GO:0006413">
    <property type="term" value="P:translational initiation"/>
    <property type="evidence" value="ECO:0007669"/>
    <property type="project" value="InterPro"/>
</dbReference>
<feature type="compositionally biased region" description="Basic and acidic residues" evidence="6">
    <location>
        <begin position="319"/>
        <end position="341"/>
    </location>
</feature>
<name>A0A9P7BAH8_MAUEX</name>
<feature type="region of interest" description="Disordered" evidence="6">
    <location>
        <begin position="319"/>
        <end position="354"/>
    </location>
</feature>
<evidence type="ECO:0000256" key="1">
    <source>
        <dbReference type="ARBA" id="ARBA00004173"/>
    </source>
</evidence>
<sequence length="354" mass="41208">MLARCSAFRRTSLLVRLFNTNNKGEIESGDILRDIISNRQSKVRTVKVNDVKNRNLMFDKGASRSGPFPRAKTKSNHNLNKKKRIVINWNSGTERAQEAANKVIREVFKLNSKGSIRIFDDKTHKIETSNIKYYAKGLDLDKFGVSIVDIETVTEGIRIPLVKIVDCKTALKKYSDHLAKDKEKELMEKGLLRKKAYDSSKNEGALKHIKLSWKIREDDLQNQKSREIESLLKKGNKIDIYIDDRTDTPKNWLGEFENSMNPSEKETLKEVRVPKKELRRRNEILEKIQTLVEDLSVAPVIEGDVTSRIMIHLVPKPATKEKVDRHNLKEERRRERQEKLEKRIKRKKERLANE</sequence>
<dbReference type="InterPro" id="IPR036788">
    <property type="entry name" value="T_IF-3_C_sf"/>
</dbReference>
<gene>
    <name evidence="7" type="primary">AIM23</name>
    <name evidence="7" type="ORF">C6P45_004290</name>
</gene>
<organism evidence="7 8">
    <name type="scientific">Maudiozyma exigua</name>
    <name type="common">Yeast</name>
    <name type="synonym">Kazachstania exigua</name>
    <dbReference type="NCBI Taxonomy" id="34358"/>
    <lineage>
        <taxon>Eukaryota</taxon>
        <taxon>Fungi</taxon>
        <taxon>Dikarya</taxon>
        <taxon>Ascomycota</taxon>
        <taxon>Saccharomycotina</taxon>
        <taxon>Saccharomycetes</taxon>
        <taxon>Saccharomycetales</taxon>
        <taxon>Saccharomycetaceae</taxon>
        <taxon>Maudiozyma</taxon>
    </lineage>
</organism>
<comment type="subcellular location">
    <subcellularLocation>
        <location evidence="1">Mitochondrion</location>
    </subcellularLocation>
</comment>
<dbReference type="GO" id="GO:0005739">
    <property type="term" value="C:mitochondrion"/>
    <property type="evidence" value="ECO:0007669"/>
    <property type="project" value="UniProtKB-SubCell"/>
</dbReference>
<reference evidence="7 8" key="1">
    <citation type="submission" date="2020-11" db="EMBL/GenBank/DDBJ databases">
        <title>Kefir isolates.</title>
        <authorList>
            <person name="Marcisauskas S."/>
            <person name="Kim Y."/>
            <person name="Blasche S."/>
        </authorList>
    </citation>
    <scope>NUCLEOTIDE SEQUENCE [LARGE SCALE GENOMIC DNA]</scope>
    <source>
        <strain evidence="7 8">OG2</strain>
    </source>
</reference>
<proteinExistence type="inferred from homology"/>
<evidence type="ECO:0000256" key="2">
    <source>
        <dbReference type="ARBA" id="ARBA00008476"/>
    </source>
</evidence>
<feature type="compositionally biased region" description="Basic residues" evidence="6">
    <location>
        <begin position="342"/>
        <end position="354"/>
    </location>
</feature>
<accession>A0A9P7BAH8</accession>
<evidence type="ECO:0000256" key="5">
    <source>
        <dbReference type="ARBA" id="ARBA00023128"/>
    </source>
</evidence>
<dbReference type="OrthoDB" id="3996489at2759"/>
<dbReference type="SUPFAM" id="SSF55200">
    <property type="entry name" value="Translation initiation factor IF3, C-terminal domain"/>
    <property type="match status" value="1"/>
</dbReference>
<dbReference type="Proteomes" id="UP000750334">
    <property type="component" value="Unassembled WGS sequence"/>
</dbReference>
<protein>
    <recommendedName>
        <fullName evidence="3">Altered inheritance of mitochondria protein 23, mitochondrial</fullName>
    </recommendedName>
</protein>
<dbReference type="Pfam" id="PF14877">
    <property type="entry name" value="mIF3"/>
    <property type="match status" value="1"/>
</dbReference>
<evidence type="ECO:0000256" key="3">
    <source>
        <dbReference type="ARBA" id="ARBA00013994"/>
    </source>
</evidence>
<keyword evidence="5" id="KW-0496">Mitochondrion</keyword>
<dbReference type="AlphaFoldDB" id="A0A9P7BAH8"/>
<evidence type="ECO:0000256" key="4">
    <source>
        <dbReference type="ARBA" id="ARBA00022946"/>
    </source>
</evidence>
<dbReference type="EMBL" id="PUHR01000055">
    <property type="protein sequence ID" value="KAG0668873.1"/>
    <property type="molecule type" value="Genomic_DNA"/>
</dbReference>